<proteinExistence type="predicted"/>
<sequence>MSSIKFVFRFVSISFFRTKEIVRSVILAACNTINLLLKTKMHHSRAICTLYQGMCSPRLSSERSPR</sequence>
<dbReference type="Proteomes" id="UP000055024">
    <property type="component" value="Unassembled WGS sequence"/>
</dbReference>
<evidence type="ECO:0000313" key="2">
    <source>
        <dbReference type="Proteomes" id="UP000055024"/>
    </source>
</evidence>
<dbReference type="AlphaFoldDB" id="A0A0V1GN03"/>
<dbReference type="EMBL" id="JYDP01000825">
    <property type="protein sequence ID" value="KRY99481.1"/>
    <property type="molecule type" value="Genomic_DNA"/>
</dbReference>
<organism evidence="1 2">
    <name type="scientific">Trichinella zimbabwensis</name>
    <dbReference type="NCBI Taxonomy" id="268475"/>
    <lineage>
        <taxon>Eukaryota</taxon>
        <taxon>Metazoa</taxon>
        <taxon>Ecdysozoa</taxon>
        <taxon>Nematoda</taxon>
        <taxon>Enoplea</taxon>
        <taxon>Dorylaimia</taxon>
        <taxon>Trichinellida</taxon>
        <taxon>Trichinellidae</taxon>
        <taxon>Trichinella</taxon>
    </lineage>
</organism>
<gene>
    <name evidence="1" type="ORF">T11_2733</name>
</gene>
<name>A0A0V1GN03_9BILA</name>
<comment type="caution">
    <text evidence="1">The sequence shown here is derived from an EMBL/GenBank/DDBJ whole genome shotgun (WGS) entry which is preliminary data.</text>
</comment>
<reference evidence="1 2" key="1">
    <citation type="submission" date="2015-01" db="EMBL/GenBank/DDBJ databases">
        <title>Evolution of Trichinella species and genotypes.</title>
        <authorList>
            <person name="Korhonen P.K."/>
            <person name="Edoardo P."/>
            <person name="Giuseppe L.R."/>
            <person name="Gasser R.B."/>
        </authorList>
    </citation>
    <scope>NUCLEOTIDE SEQUENCE [LARGE SCALE GENOMIC DNA]</scope>
    <source>
        <strain evidence="1">ISS1029</strain>
    </source>
</reference>
<evidence type="ECO:0000313" key="1">
    <source>
        <dbReference type="EMBL" id="KRY99481.1"/>
    </source>
</evidence>
<keyword evidence="2" id="KW-1185">Reference proteome</keyword>
<protein>
    <submittedName>
        <fullName evidence="1">Uncharacterized protein</fullName>
    </submittedName>
</protein>
<accession>A0A0V1GN03</accession>